<keyword evidence="4" id="KW-1185">Reference proteome</keyword>
<reference evidence="3 4" key="1">
    <citation type="submission" date="2024-02" db="EMBL/GenBank/DDBJ databases">
        <title>Rhodopirellula caenicola NBRC 110016.</title>
        <authorList>
            <person name="Ichikawa N."/>
            <person name="Katano-Makiyama Y."/>
            <person name="Hidaka K."/>
        </authorList>
    </citation>
    <scope>NUCLEOTIDE SEQUENCE [LARGE SCALE GENOMIC DNA]</scope>
    <source>
        <strain evidence="3 4">NBRC 110016</strain>
    </source>
</reference>
<feature type="signal peptide" evidence="2">
    <location>
        <begin position="1"/>
        <end position="19"/>
    </location>
</feature>
<keyword evidence="1" id="KW-1133">Transmembrane helix</keyword>
<evidence type="ECO:0000256" key="1">
    <source>
        <dbReference type="SAM" id="Phobius"/>
    </source>
</evidence>
<sequence>MPPKLIFALFVLFSLACFAAVLWGVWPSADMLAPESTGEIGFMGMVVIAKYIRYAVGALTAIATASAVSAGLIYVGGLVAAARSPGTEATLGDTASPAKRG</sequence>
<evidence type="ECO:0000313" key="4">
    <source>
        <dbReference type="Proteomes" id="UP001416858"/>
    </source>
</evidence>
<evidence type="ECO:0000256" key="2">
    <source>
        <dbReference type="SAM" id="SignalP"/>
    </source>
</evidence>
<accession>A0ABP9VXM6</accession>
<keyword evidence="1" id="KW-0812">Transmembrane</keyword>
<feature type="transmembrane region" description="Helical" evidence="1">
    <location>
        <begin position="51"/>
        <end position="75"/>
    </location>
</feature>
<gene>
    <name evidence="3" type="ORF">Rcae01_05394</name>
</gene>
<protein>
    <submittedName>
        <fullName evidence="3">Uncharacterized protein</fullName>
    </submittedName>
</protein>
<comment type="caution">
    <text evidence="3">The sequence shown here is derived from an EMBL/GenBank/DDBJ whole genome shotgun (WGS) entry which is preliminary data.</text>
</comment>
<keyword evidence="1" id="KW-0472">Membrane</keyword>
<organism evidence="3 4">
    <name type="scientific">Novipirellula caenicola</name>
    <dbReference type="NCBI Taxonomy" id="1536901"/>
    <lineage>
        <taxon>Bacteria</taxon>
        <taxon>Pseudomonadati</taxon>
        <taxon>Planctomycetota</taxon>
        <taxon>Planctomycetia</taxon>
        <taxon>Pirellulales</taxon>
        <taxon>Pirellulaceae</taxon>
        <taxon>Novipirellula</taxon>
    </lineage>
</organism>
<feature type="chain" id="PRO_5046690288" evidence="2">
    <location>
        <begin position="20"/>
        <end position="101"/>
    </location>
</feature>
<evidence type="ECO:0000313" key="3">
    <source>
        <dbReference type="EMBL" id="GAA5509889.1"/>
    </source>
</evidence>
<dbReference type="PROSITE" id="PS51257">
    <property type="entry name" value="PROKAR_LIPOPROTEIN"/>
    <property type="match status" value="1"/>
</dbReference>
<name>A0ABP9VXM6_9BACT</name>
<dbReference type="Proteomes" id="UP001416858">
    <property type="component" value="Unassembled WGS sequence"/>
</dbReference>
<proteinExistence type="predicted"/>
<keyword evidence="2" id="KW-0732">Signal</keyword>
<dbReference type="EMBL" id="BAABRO010000017">
    <property type="protein sequence ID" value="GAA5509889.1"/>
    <property type="molecule type" value="Genomic_DNA"/>
</dbReference>